<evidence type="ECO:0000313" key="2">
    <source>
        <dbReference type="EMBL" id="QGQ25718.1"/>
    </source>
</evidence>
<dbReference type="GO" id="GO:0004803">
    <property type="term" value="F:transposase activity"/>
    <property type="evidence" value="ECO:0007669"/>
    <property type="project" value="InterPro"/>
</dbReference>
<dbReference type="PANTHER" id="PTHR33055:SF13">
    <property type="entry name" value="TRANSPOSASE"/>
    <property type="match status" value="1"/>
</dbReference>
<feature type="domain" description="Transposase IS110-like N-terminal" evidence="1">
    <location>
        <begin position="20"/>
        <end position="166"/>
    </location>
</feature>
<dbReference type="Proteomes" id="UP000427281">
    <property type="component" value="Chromosome"/>
</dbReference>
<dbReference type="KEGG" id="gim:F1728_24925"/>
<proteinExistence type="predicted"/>
<sequence length="181" mass="21038">MFSCYPLIQHSRRLCMMRYIGLDVHKHFIEVCITDRKGKILERGKVNCQREVLLEFATKKLRKHDRVALEATTNTWAVVDLIRPHVKQVVVGNPMKTRAIAEAKIKTDKVDAEVLAHLLRCDYLPSVWQPDEPTQTRRALLTHRNGLMSRRGRHMNRVQSMLARLMIKPPCKYLWSKTGVA</sequence>
<protein>
    <submittedName>
        <fullName evidence="2">IS110 family transposase</fullName>
    </submittedName>
</protein>
<dbReference type="InterPro" id="IPR047650">
    <property type="entry name" value="Transpos_IS110"/>
</dbReference>
<dbReference type="InterPro" id="IPR002525">
    <property type="entry name" value="Transp_IS110-like_N"/>
</dbReference>
<evidence type="ECO:0000259" key="1">
    <source>
        <dbReference type="Pfam" id="PF01548"/>
    </source>
</evidence>
<organism evidence="2 3">
    <name type="scientific">Gimesia benthica</name>
    <dbReference type="NCBI Taxonomy" id="2608982"/>
    <lineage>
        <taxon>Bacteria</taxon>
        <taxon>Pseudomonadati</taxon>
        <taxon>Planctomycetota</taxon>
        <taxon>Planctomycetia</taxon>
        <taxon>Planctomycetales</taxon>
        <taxon>Planctomycetaceae</taxon>
        <taxon>Gimesia</taxon>
    </lineage>
</organism>
<dbReference type="EMBL" id="CP043930">
    <property type="protein sequence ID" value="QGQ25718.1"/>
    <property type="molecule type" value="Genomic_DNA"/>
</dbReference>
<gene>
    <name evidence="2" type="ORF">F1728_24925</name>
</gene>
<accession>A0A6I6AHI8</accession>
<dbReference type="PANTHER" id="PTHR33055">
    <property type="entry name" value="TRANSPOSASE FOR INSERTION SEQUENCE ELEMENT IS1111A"/>
    <property type="match status" value="1"/>
</dbReference>
<dbReference type="GO" id="GO:0006313">
    <property type="term" value="P:DNA transposition"/>
    <property type="evidence" value="ECO:0007669"/>
    <property type="project" value="InterPro"/>
</dbReference>
<keyword evidence="3" id="KW-1185">Reference proteome</keyword>
<evidence type="ECO:0000313" key="3">
    <source>
        <dbReference type="Proteomes" id="UP000427281"/>
    </source>
</evidence>
<reference evidence="2 3" key="1">
    <citation type="submission" date="2019-09" db="EMBL/GenBank/DDBJ databases">
        <title>Gimesia benthica sp. nov., a novel bacterium isolated from deep-sea water of the Northwest Indian Ocean.</title>
        <authorList>
            <person name="Dai X."/>
        </authorList>
    </citation>
    <scope>NUCLEOTIDE SEQUENCE [LARGE SCALE GENOMIC DNA]</scope>
    <source>
        <strain evidence="2 3">E7</strain>
    </source>
</reference>
<dbReference type="GO" id="GO:0003677">
    <property type="term" value="F:DNA binding"/>
    <property type="evidence" value="ECO:0007669"/>
    <property type="project" value="InterPro"/>
</dbReference>
<dbReference type="Pfam" id="PF01548">
    <property type="entry name" value="DEDD_Tnp_IS110"/>
    <property type="match status" value="1"/>
</dbReference>
<name>A0A6I6AHI8_9PLAN</name>
<dbReference type="AlphaFoldDB" id="A0A6I6AHI8"/>